<gene>
    <name evidence="1" type="ORF">L6452_35864</name>
</gene>
<protein>
    <submittedName>
        <fullName evidence="1">Uncharacterized protein</fullName>
    </submittedName>
</protein>
<reference evidence="2" key="1">
    <citation type="journal article" date="2022" name="Mol. Ecol. Resour.">
        <title>The genomes of chicory, endive, great burdock and yacon provide insights into Asteraceae palaeo-polyploidization history and plant inulin production.</title>
        <authorList>
            <person name="Fan W."/>
            <person name="Wang S."/>
            <person name="Wang H."/>
            <person name="Wang A."/>
            <person name="Jiang F."/>
            <person name="Liu H."/>
            <person name="Zhao H."/>
            <person name="Xu D."/>
            <person name="Zhang Y."/>
        </authorList>
    </citation>
    <scope>NUCLEOTIDE SEQUENCE [LARGE SCALE GENOMIC DNA]</scope>
    <source>
        <strain evidence="2">cv. Niubang</strain>
    </source>
</reference>
<evidence type="ECO:0000313" key="1">
    <source>
        <dbReference type="EMBL" id="KAI3681082.1"/>
    </source>
</evidence>
<comment type="caution">
    <text evidence="1">The sequence shown here is derived from an EMBL/GenBank/DDBJ whole genome shotgun (WGS) entry which is preliminary data.</text>
</comment>
<sequence>MEQSIRSHPPGYPNLELTLTVDSTFITNDTLVSNPRPNATLVYTHQVLGLLAPSLQGITTGLHPSSHSVDGSSSSSSGLTFLLNSHGELIPTPQMSQAFQQLLESAWPITRPQGSSSMQSQTLFKISVNPSQGVVLCPAPIIARPLLPNSTLRVNPPTH</sequence>
<evidence type="ECO:0000313" key="2">
    <source>
        <dbReference type="Proteomes" id="UP001055879"/>
    </source>
</evidence>
<organism evidence="1 2">
    <name type="scientific">Arctium lappa</name>
    <name type="common">Greater burdock</name>
    <name type="synonym">Lappa major</name>
    <dbReference type="NCBI Taxonomy" id="4217"/>
    <lineage>
        <taxon>Eukaryota</taxon>
        <taxon>Viridiplantae</taxon>
        <taxon>Streptophyta</taxon>
        <taxon>Embryophyta</taxon>
        <taxon>Tracheophyta</taxon>
        <taxon>Spermatophyta</taxon>
        <taxon>Magnoliopsida</taxon>
        <taxon>eudicotyledons</taxon>
        <taxon>Gunneridae</taxon>
        <taxon>Pentapetalae</taxon>
        <taxon>asterids</taxon>
        <taxon>campanulids</taxon>
        <taxon>Asterales</taxon>
        <taxon>Asteraceae</taxon>
        <taxon>Carduoideae</taxon>
        <taxon>Cardueae</taxon>
        <taxon>Arctiinae</taxon>
        <taxon>Arctium</taxon>
    </lineage>
</organism>
<keyword evidence="2" id="KW-1185">Reference proteome</keyword>
<reference evidence="1 2" key="2">
    <citation type="journal article" date="2022" name="Mol. Ecol. Resour.">
        <title>The genomes of chicory, endive, great burdock and yacon provide insights into Asteraceae paleo-polyploidization history and plant inulin production.</title>
        <authorList>
            <person name="Fan W."/>
            <person name="Wang S."/>
            <person name="Wang H."/>
            <person name="Wang A."/>
            <person name="Jiang F."/>
            <person name="Liu H."/>
            <person name="Zhao H."/>
            <person name="Xu D."/>
            <person name="Zhang Y."/>
        </authorList>
    </citation>
    <scope>NUCLEOTIDE SEQUENCE [LARGE SCALE GENOMIC DNA]</scope>
    <source>
        <strain evidence="2">cv. Niubang</strain>
    </source>
</reference>
<name>A0ACB8Y941_ARCLA</name>
<accession>A0ACB8Y941</accession>
<dbReference type="Proteomes" id="UP001055879">
    <property type="component" value="Linkage Group LG13"/>
</dbReference>
<dbReference type="EMBL" id="CM042059">
    <property type="protein sequence ID" value="KAI3681082.1"/>
    <property type="molecule type" value="Genomic_DNA"/>
</dbReference>
<proteinExistence type="predicted"/>